<dbReference type="EMBL" id="CP010525">
    <property type="protein sequence ID" value="AJO24247.1"/>
    <property type="molecule type" value="Genomic_DNA"/>
</dbReference>
<gene>
    <name evidence="1" type="ORF">SB48_HM08orf05526</name>
</gene>
<organism evidence="1 2">
    <name type="scientific">Heyndrickxia coagulans</name>
    <name type="common">Weizmannia coagulans</name>
    <dbReference type="NCBI Taxonomy" id="1398"/>
    <lineage>
        <taxon>Bacteria</taxon>
        <taxon>Bacillati</taxon>
        <taxon>Bacillota</taxon>
        <taxon>Bacilli</taxon>
        <taxon>Bacillales</taxon>
        <taxon>Bacillaceae</taxon>
        <taxon>Heyndrickxia</taxon>
    </lineage>
</organism>
<evidence type="ECO:0000313" key="1">
    <source>
        <dbReference type="EMBL" id="AJO24247.1"/>
    </source>
</evidence>
<reference evidence="2" key="1">
    <citation type="submission" date="2015-01" db="EMBL/GenBank/DDBJ databases">
        <title>Comparative genome analysis of Bacillus coagulans HM-08, Clostridium butyricum HM-68, Bacillus subtilis HM-66 and Bacillus paralicheniformis BL-09.</title>
        <authorList>
            <person name="Zhang H."/>
        </authorList>
    </citation>
    <scope>NUCLEOTIDE SEQUENCE [LARGE SCALE GENOMIC DNA]</scope>
    <source>
        <strain evidence="2">HM-08</strain>
    </source>
</reference>
<dbReference type="AlphaFoldDB" id="A0A0C5CS16"/>
<proteinExistence type="predicted"/>
<dbReference type="RefSeq" id="WP_014096078.1">
    <property type="nucleotide sequence ID" value="NZ_CP011939.1"/>
</dbReference>
<accession>A0A0C5CS16</accession>
<sequence>MIDWYIILFTFAAVIVFNLEEINRQGFLQSIFPAVGFGMKKGTVLLWISLFTQTLLAVPIFSIFHFGFINSFFAFTIILYLAYLCVQHLTKRIQLNSRSVPTLLDAYKNRLTPKGFKFAFFILLVANLEGLILQLSIGGHIFFEYFHMPSYMLTGFAALFCFIVAGLGGMHVIYRTGYSFLILCGFILFFIPSFFYLREGIHHVYQDYGTMLFPHSPNIFLFAVAFLMALIGLLISHLFLWQVICSTKQNYKQNSVRLAFFCFSSVPLSAMIFTVYLLSRFHITTLTELGQAIFSAPFSPFIRTMITIVWLFSMLNETMISIFSLAIIFVYIFGEKWIIQNRKKYFFVFLLFVLLVLLCSTILVNHMVYLWKFYFLFYVAVSFPFYALLVGEKRRTVRVPVSGCITGMLGYGIAVCTGKFTAGLAVTVAGTLITGLAVFLTAKSKDLIK</sequence>
<evidence type="ECO:0000313" key="2">
    <source>
        <dbReference type="Proteomes" id="UP000032024"/>
    </source>
</evidence>
<name>A0A0C5CS16_HEYCO</name>
<protein>
    <submittedName>
        <fullName evidence="1">Uncharacterized protein</fullName>
    </submittedName>
</protein>
<dbReference type="Proteomes" id="UP000032024">
    <property type="component" value="Chromosome"/>
</dbReference>
<keyword evidence="2" id="KW-1185">Reference proteome</keyword>